<dbReference type="AlphaFoldDB" id="A0A2H1JY95"/>
<reference evidence="2" key="1">
    <citation type="submission" date="2017-03" db="EMBL/GenBank/DDBJ databases">
        <authorList>
            <person name="Monnet C."/>
        </authorList>
    </citation>
    <scope>NUCLEOTIDE SEQUENCE [LARGE SCALE GENOMIC DNA]</scope>
    <source>
        <strain evidence="2">P10</strain>
    </source>
</reference>
<sequence length="67" mass="7205">MATTKTLSQAEIDRLEAQVTAGQRMAGEEETDADRALGRKVLAGELSADEAIAQRLAQIDAKYGITR</sequence>
<protein>
    <recommendedName>
        <fullName evidence="3">Antitoxin VbhA domain-containing protein</fullName>
    </recommendedName>
</protein>
<gene>
    <name evidence="1" type="ORF">BANT10_02501</name>
</gene>
<dbReference type="Proteomes" id="UP000234342">
    <property type="component" value="Unassembled WGS sequence"/>
</dbReference>
<dbReference type="CDD" id="cd11586">
    <property type="entry name" value="VbhA_like"/>
    <property type="match status" value="1"/>
</dbReference>
<accession>A0A2H1JY95</accession>
<keyword evidence="2" id="KW-1185">Reference proteome</keyword>
<dbReference type="InterPro" id="IPR033788">
    <property type="entry name" value="VbhA-like"/>
</dbReference>
<evidence type="ECO:0008006" key="3">
    <source>
        <dbReference type="Google" id="ProtNLM"/>
    </source>
</evidence>
<proteinExistence type="predicted"/>
<dbReference type="RefSeq" id="WP_009882040.1">
    <property type="nucleotide sequence ID" value="NZ_FXZE01000011.1"/>
</dbReference>
<dbReference type="EMBL" id="FXZE01000011">
    <property type="protein sequence ID" value="SMX92420.1"/>
    <property type="molecule type" value="Genomic_DNA"/>
</dbReference>
<evidence type="ECO:0000313" key="2">
    <source>
        <dbReference type="Proteomes" id="UP000234342"/>
    </source>
</evidence>
<organism evidence="1 2">
    <name type="scientific">Brevibacterium antiquum</name>
    <dbReference type="NCBI Taxonomy" id="234835"/>
    <lineage>
        <taxon>Bacteria</taxon>
        <taxon>Bacillati</taxon>
        <taxon>Actinomycetota</taxon>
        <taxon>Actinomycetes</taxon>
        <taxon>Micrococcales</taxon>
        <taxon>Brevibacteriaceae</taxon>
        <taxon>Brevibacterium</taxon>
    </lineage>
</organism>
<evidence type="ECO:0000313" key="1">
    <source>
        <dbReference type="EMBL" id="SMX92420.1"/>
    </source>
</evidence>
<name>A0A2H1JY95_9MICO</name>